<feature type="transmembrane region" description="Helical" evidence="7">
    <location>
        <begin position="12"/>
        <end position="31"/>
    </location>
</feature>
<evidence type="ECO:0000256" key="4">
    <source>
        <dbReference type="ARBA" id="ARBA00023034"/>
    </source>
</evidence>
<evidence type="ECO:0000313" key="10">
    <source>
        <dbReference type="Proteomes" id="UP000440578"/>
    </source>
</evidence>
<comment type="caution">
    <text evidence="8">The sequence shown here is derived from an EMBL/GenBank/DDBJ whole genome shotgun (WGS) entry which is preliminary data.</text>
</comment>
<dbReference type="PANTHER" id="PTHR21493:SF9">
    <property type="entry name" value="GOLGI TRANSPORT PROTEIN 1-RELATED"/>
    <property type="match status" value="1"/>
</dbReference>
<dbReference type="AlphaFoldDB" id="A0A6A4WXX8"/>
<dbReference type="GO" id="GO:0005783">
    <property type="term" value="C:endoplasmic reticulum"/>
    <property type="evidence" value="ECO:0007669"/>
    <property type="project" value="TreeGrafter"/>
</dbReference>
<dbReference type="GO" id="GO:0042147">
    <property type="term" value="P:retrograde transport, endosome to Golgi"/>
    <property type="evidence" value="ECO:0007669"/>
    <property type="project" value="InterPro"/>
</dbReference>
<dbReference type="GO" id="GO:0005829">
    <property type="term" value="C:cytosol"/>
    <property type="evidence" value="ECO:0007669"/>
    <property type="project" value="GOC"/>
</dbReference>
<keyword evidence="5 7" id="KW-0472">Membrane</keyword>
<evidence type="ECO:0000256" key="3">
    <source>
        <dbReference type="ARBA" id="ARBA00022989"/>
    </source>
</evidence>
<gene>
    <name evidence="8" type="primary">Golt1b_3</name>
    <name evidence="9" type="synonym">Golt1b_1</name>
    <name evidence="9" type="ORF">FJT64_018285</name>
    <name evidence="8" type="ORF">FJT64_021625</name>
</gene>
<proteinExistence type="inferred from homology"/>
<keyword evidence="10" id="KW-1185">Reference proteome</keyword>
<dbReference type="InterPro" id="IPR007305">
    <property type="entry name" value="Vesicle_transpt_Got1/SFT2"/>
</dbReference>
<feature type="transmembrane region" description="Helical" evidence="7">
    <location>
        <begin position="69"/>
        <end position="86"/>
    </location>
</feature>
<evidence type="ECO:0000313" key="8">
    <source>
        <dbReference type="EMBL" id="KAF0306971.1"/>
    </source>
</evidence>
<organism evidence="8 10">
    <name type="scientific">Amphibalanus amphitrite</name>
    <name type="common">Striped barnacle</name>
    <name type="synonym">Balanus amphitrite</name>
    <dbReference type="NCBI Taxonomy" id="1232801"/>
    <lineage>
        <taxon>Eukaryota</taxon>
        <taxon>Metazoa</taxon>
        <taxon>Ecdysozoa</taxon>
        <taxon>Arthropoda</taxon>
        <taxon>Crustacea</taxon>
        <taxon>Multicrustacea</taxon>
        <taxon>Cirripedia</taxon>
        <taxon>Thoracica</taxon>
        <taxon>Thoracicalcarea</taxon>
        <taxon>Balanomorpha</taxon>
        <taxon>Balanoidea</taxon>
        <taxon>Balanidae</taxon>
        <taxon>Amphibalaninae</taxon>
        <taxon>Amphibalanus</taxon>
    </lineage>
</organism>
<protein>
    <submittedName>
        <fullName evidence="8">Vesicle transport protein GOT1B</fullName>
    </submittedName>
</protein>
<evidence type="ECO:0000256" key="5">
    <source>
        <dbReference type="ARBA" id="ARBA00023136"/>
    </source>
</evidence>
<dbReference type="Proteomes" id="UP000440578">
    <property type="component" value="Unassembled WGS sequence"/>
</dbReference>
<comment type="similarity">
    <text evidence="6">Belongs to the GOT1 family.</text>
</comment>
<dbReference type="GO" id="GO:0000139">
    <property type="term" value="C:Golgi membrane"/>
    <property type="evidence" value="ECO:0007669"/>
    <property type="project" value="UniProtKB-SubCell"/>
</dbReference>
<dbReference type="OrthoDB" id="204784at2759"/>
<dbReference type="InterPro" id="IPR045176">
    <property type="entry name" value="Got1"/>
</dbReference>
<keyword evidence="2 7" id="KW-0812">Transmembrane</keyword>
<evidence type="ECO:0000256" key="6">
    <source>
        <dbReference type="ARBA" id="ARBA00025799"/>
    </source>
</evidence>
<keyword evidence="4" id="KW-0333">Golgi apparatus</keyword>
<comment type="subcellular location">
    <subcellularLocation>
        <location evidence="1">Golgi apparatus membrane</location>
        <topology evidence="1">Multi-pass membrane protein</topology>
    </subcellularLocation>
</comment>
<sequence length="141" mass="15525">MFHVVTMAEEIGIGLVGFGVAFLFLGVLFLFDKGLLAIGNILFLSGLAFVIGLERTFRFFFQSHKVRGTASFFGGILVVLIGWPLVGMIIELYGFVVLFSGFFPVVINFLRRIPVIGSFLNLPVIGPFLDKMSGDPSRQMV</sequence>
<dbReference type="EMBL" id="VIIS01000619">
    <property type="protein sequence ID" value="KAF0306971.1"/>
    <property type="molecule type" value="Genomic_DNA"/>
</dbReference>
<keyword evidence="3 7" id="KW-1133">Transmembrane helix</keyword>
<evidence type="ECO:0000313" key="9">
    <source>
        <dbReference type="EMBL" id="KAF0310805.1"/>
    </source>
</evidence>
<evidence type="ECO:0000256" key="7">
    <source>
        <dbReference type="SAM" id="Phobius"/>
    </source>
</evidence>
<accession>A0A6A4WXX8</accession>
<name>A0A6A4WXX8_AMPAM</name>
<dbReference type="EMBL" id="VIIS01000289">
    <property type="protein sequence ID" value="KAF0310805.1"/>
    <property type="molecule type" value="Genomic_DNA"/>
</dbReference>
<evidence type="ECO:0000256" key="2">
    <source>
        <dbReference type="ARBA" id="ARBA00022692"/>
    </source>
</evidence>
<dbReference type="GO" id="GO:0006888">
    <property type="term" value="P:endoplasmic reticulum to Golgi vesicle-mediated transport"/>
    <property type="evidence" value="ECO:0007669"/>
    <property type="project" value="InterPro"/>
</dbReference>
<dbReference type="PANTHER" id="PTHR21493">
    <property type="entry name" value="CGI-141-RELATED/LIPASE CONTAINING PROTEIN"/>
    <property type="match status" value="1"/>
</dbReference>
<reference evidence="8 10" key="1">
    <citation type="submission" date="2019-07" db="EMBL/GenBank/DDBJ databases">
        <title>Draft genome assembly of a fouling barnacle, Amphibalanus amphitrite (Darwin, 1854): The first reference genome for Thecostraca.</title>
        <authorList>
            <person name="Kim W."/>
        </authorList>
    </citation>
    <scope>NUCLEOTIDE SEQUENCE [LARGE SCALE GENOMIC DNA]</scope>
    <source>
        <strain evidence="8">SNU_AA5</strain>
        <tissue evidence="8">Soma without cirri and trophi</tissue>
    </source>
</reference>
<evidence type="ECO:0000256" key="1">
    <source>
        <dbReference type="ARBA" id="ARBA00004653"/>
    </source>
</evidence>
<feature type="transmembrane region" description="Helical" evidence="7">
    <location>
        <begin position="92"/>
        <end position="110"/>
    </location>
</feature>
<feature type="transmembrane region" description="Helical" evidence="7">
    <location>
        <begin position="37"/>
        <end position="57"/>
    </location>
</feature>
<dbReference type="Pfam" id="PF04178">
    <property type="entry name" value="Got1"/>
    <property type="match status" value="1"/>
</dbReference>